<keyword evidence="2" id="KW-1185">Reference proteome</keyword>
<comment type="caution">
    <text evidence="1">The sequence shown here is derived from an EMBL/GenBank/DDBJ whole genome shotgun (WGS) entry which is preliminary data.</text>
</comment>
<sequence length="78" mass="8906">MCLSELTLFLATSITPFFKDVSQVAIFSKEQVWFFMRVPLAILRYPDGSGLQKTINQSLGITFIVALKFWLLVLYDSP</sequence>
<dbReference type="Proteomes" id="UP000244956">
    <property type="component" value="Unassembled WGS sequence"/>
</dbReference>
<name>A0A2U2B4M0_9BACT</name>
<organism evidence="1 2">
    <name type="scientific">Marinilabilia rubra</name>
    <dbReference type="NCBI Taxonomy" id="2162893"/>
    <lineage>
        <taxon>Bacteria</taxon>
        <taxon>Pseudomonadati</taxon>
        <taxon>Bacteroidota</taxon>
        <taxon>Bacteroidia</taxon>
        <taxon>Marinilabiliales</taxon>
        <taxon>Marinilabiliaceae</taxon>
        <taxon>Marinilabilia</taxon>
    </lineage>
</organism>
<proteinExistence type="predicted"/>
<protein>
    <submittedName>
        <fullName evidence="1">Uncharacterized protein</fullName>
    </submittedName>
</protein>
<evidence type="ECO:0000313" key="1">
    <source>
        <dbReference type="EMBL" id="PWD98003.1"/>
    </source>
</evidence>
<dbReference type="EMBL" id="QEWP01000020">
    <property type="protein sequence ID" value="PWD98003.1"/>
    <property type="molecule type" value="Genomic_DNA"/>
</dbReference>
<accession>A0A2U2B4M0</accession>
<dbReference type="AlphaFoldDB" id="A0A2U2B4M0"/>
<gene>
    <name evidence="1" type="ORF">DDZ16_17520</name>
</gene>
<reference evidence="1 2" key="1">
    <citation type="submission" date="2018-05" db="EMBL/GenBank/DDBJ databases">
        <title>Marinilabilia rubrum sp. nov., isolated from saltern sediment.</title>
        <authorList>
            <person name="Zhang R."/>
        </authorList>
    </citation>
    <scope>NUCLEOTIDE SEQUENCE [LARGE SCALE GENOMIC DNA]</scope>
    <source>
        <strain evidence="1 2">WTE16</strain>
    </source>
</reference>
<evidence type="ECO:0000313" key="2">
    <source>
        <dbReference type="Proteomes" id="UP000244956"/>
    </source>
</evidence>